<accession>A0A3Q8XLG4</accession>
<dbReference type="Gene3D" id="3.40.50.300">
    <property type="entry name" value="P-loop containing nucleotide triphosphate hydrolases"/>
    <property type="match status" value="1"/>
</dbReference>
<evidence type="ECO:0000259" key="1">
    <source>
        <dbReference type="Pfam" id="PF07475"/>
    </source>
</evidence>
<reference evidence="2 3" key="1">
    <citation type="submission" date="2018-09" db="EMBL/GenBank/DDBJ databases">
        <title>Marinorhizobium profundi gen. nov., sp. nov., isolated from a deep-sea sediment sample from the New Britain Trench and proposal of Marinorhizobiaceae fam. nov. in the order Rhizobiales of the class Alphaproteobacteria.</title>
        <authorList>
            <person name="Cao J."/>
        </authorList>
    </citation>
    <scope>NUCLEOTIDE SEQUENCE [LARGE SCALE GENOMIC DNA]</scope>
    <source>
        <strain evidence="2 3">WS11</strain>
    </source>
</reference>
<gene>
    <name evidence="2" type="ORF">D5400_02475</name>
</gene>
<dbReference type="GO" id="GO:0006109">
    <property type="term" value="P:regulation of carbohydrate metabolic process"/>
    <property type="evidence" value="ECO:0007669"/>
    <property type="project" value="InterPro"/>
</dbReference>
<dbReference type="InterPro" id="IPR027417">
    <property type="entry name" value="P-loop_NTPase"/>
</dbReference>
<dbReference type="EMBL" id="CP032509">
    <property type="protein sequence ID" value="AZN70293.1"/>
    <property type="molecule type" value="Genomic_DNA"/>
</dbReference>
<dbReference type="GO" id="GO:0000155">
    <property type="term" value="F:phosphorelay sensor kinase activity"/>
    <property type="evidence" value="ECO:0007669"/>
    <property type="project" value="InterPro"/>
</dbReference>
<feature type="domain" description="HPr kinase/phosphorylase C-terminal" evidence="1">
    <location>
        <begin position="8"/>
        <end position="88"/>
    </location>
</feature>
<sequence length="148" mass="15060">MSAVDAAVNIHATAVVVGEVGLLITGPSGSGKSALALAIIHACSSNGTFARLVADDRLWITVKAGRVIASAPAPIAGLIEIRGTGVVPLPHIQSAVLHHVLAPLGPERVPEEARMTFQDGVSLPIHPLRYGEPAVAIATLATSLGLFG</sequence>
<dbReference type="KEGG" id="abaw:D5400_02475"/>
<dbReference type="OrthoDB" id="8326226at2"/>
<dbReference type="AlphaFoldDB" id="A0A3Q8XLG4"/>
<dbReference type="Proteomes" id="UP000268192">
    <property type="component" value="Chromosome"/>
</dbReference>
<dbReference type="GO" id="GO:0005524">
    <property type="term" value="F:ATP binding"/>
    <property type="evidence" value="ECO:0007669"/>
    <property type="project" value="InterPro"/>
</dbReference>
<evidence type="ECO:0000313" key="3">
    <source>
        <dbReference type="Proteomes" id="UP000268192"/>
    </source>
</evidence>
<organism evidence="2 3">
    <name type="scientific">Georhizobium profundi</name>
    <dbReference type="NCBI Taxonomy" id="2341112"/>
    <lineage>
        <taxon>Bacteria</taxon>
        <taxon>Pseudomonadati</taxon>
        <taxon>Pseudomonadota</taxon>
        <taxon>Alphaproteobacteria</taxon>
        <taxon>Hyphomicrobiales</taxon>
        <taxon>Rhizobiaceae</taxon>
        <taxon>Georhizobium</taxon>
    </lineage>
</organism>
<dbReference type="SUPFAM" id="SSF53795">
    <property type="entry name" value="PEP carboxykinase-like"/>
    <property type="match status" value="1"/>
</dbReference>
<proteinExistence type="predicted"/>
<evidence type="ECO:0000313" key="2">
    <source>
        <dbReference type="EMBL" id="AZN70293.1"/>
    </source>
</evidence>
<dbReference type="CDD" id="cd01918">
    <property type="entry name" value="HprK_C"/>
    <property type="match status" value="1"/>
</dbReference>
<protein>
    <recommendedName>
        <fullName evidence="1">HPr kinase/phosphorylase C-terminal domain-containing protein</fullName>
    </recommendedName>
</protein>
<name>A0A3Q8XLG4_9HYPH</name>
<keyword evidence="3" id="KW-1185">Reference proteome</keyword>
<dbReference type="Pfam" id="PF07475">
    <property type="entry name" value="Hpr_kinase_C"/>
    <property type="match status" value="1"/>
</dbReference>
<dbReference type="InterPro" id="IPR011104">
    <property type="entry name" value="Hpr_kin/Pase_C"/>
</dbReference>